<gene>
    <name evidence="3" type="ORF">CLV51_1011065</name>
</gene>
<dbReference type="Gene3D" id="2.30.42.10">
    <property type="match status" value="1"/>
</dbReference>
<dbReference type="AlphaFoldDB" id="A0A2P8HU17"/>
<accession>A0A2P8HU17</accession>
<evidence type="ECO:0000313" key="3">
    <source>
        <dbReference type="EMBL" id="PSL49730.1"/>
    </source>
</evidence>
<protein>
    <submittedName>
        <fullName evidence="3">C-terminal processing protease CtpA/Prc</fullName>
    </submittedName>
</protein>
<dbReference type="PROSITE" id="PS51257">
    <property type="entry name" value="PROKAR_LIPOPROTEIN"/>
    <property type="match status" value="1"/>
</dbReference>
<evidence type="ECO:0000259" key="1">
    <source>
        <dbReference type="Pfam" id="PF03572"/>
    </source>
</evidence>
<feature type="domain" description="Tail specific protease" evidence="1">
    <location>
        <begin position="204"/>
        <end position="352"/>
    </location>
</feature>
<dbReference type="Gene3D" id="3.90.226.10">
    <property type="entry name" value="2-enoyl-CoA Hydratase, Chain A, domain 1"/>
    <property type="match status" value="1"/>
</dbReference>
<keyword evidence="3" id="KW-0645">Protease</keyword>
<dbReference type="Pfam" id="PF18294">
    <property type="entry name" value="Pept_S41_N"/>
    <property type="match status" value="1"/>
</dbReference>
<keyword evidence="4" id="KW-1185">Reference proteome</keyword>
<dbReference type="GO" id="GO:0006508">
    <property type="term" value="P:proteolysis"/>
    <property type="evidence" value="ECO:0007669"/>
    <property type="project" value="UniProtKB-KW"/>
</dbReference>
<feature type="domain" description="Peptidase S41 N-terminal" evidence="2">
    <location>
        <begin position="33"/>
        <end position="77"/>
    </location>
</feature>
<dbReference type="SUPFAM" id="SSF52096">
    <property type="entry name" value="ClpP/crotonase"/>
    <property type="match status" value="1"/>
</dbReference>
<dbReference type="EMBL" id="PYAW01000001">
    <property type="protein sequence ID" value="PSL49730.1"/>
    <property type="molecule type" value="Genomic_DNA"/>
</dbReference>
<dbReference type="Proteomes" id="UP000240971">
    <property type="component" value="Unassembled WGS sequence"/>
</dbReference>
<proteinExistence type="predicted"/>
<dbReference type="GO" id="GO:0007165">
    <property type="term" value="P:signal transduction"/>
    <property type="evidence" value="ECO:0007669"/>
    <property type="project" value="TreeGrafter"/>
</dbReference>
<dbReference type="PANTHER" id="PTHR32060">
    <property type="entry name" value="TAIL-SPECIFIC PROTEASE"/>
    <property type="match status" value="1"/>
</dbReference>
<dbReference type="CDD" id="cd07561">
    <property type="entry name" value="Peptidase_S41_CPP_like"/>
    <property type="match status" value="1"/>
</dbReference>
<keyword evidence="3" id="KW-0378">Hydrolase</keyword>
<evidence type="ECO:0000313" key="4">
    <source>
        <dbReference type="Proteomes" id="UP000240971"/>
    </source>
</evidence>
<dbReference type="RefSeq" id="WP_106526947.1">
    <property type="nucleotide sequence ID" value="NZ_PYAW01000001.1"/>
</dbReference>
<dbReference type="InterPro" id="IPR029045">
    <property type="entry name" value="ClpP/crotonase-like_dom_sf"/>
</dbReference>
<dbReference type="GO" id="GO:0008236">
    <property type="term" value="F:serine-type peptidase activity"/>
    <property type="evidence" value="ECO:0007669"/>
    <property type="project" value="InterPro"/>
</dbReference>
<dbReference type="InterPro" id="IPR041613">
    <property type="entry name" value="Pept_S41_N"/>
</dbReference>
<sequence>MRYYHLGIALLLCACGKKDQPVPVPSGPVTQQEINNWVLDSMRYFYLWNDNLPQKADATMETRAFFQSLKNPVDPFSLIYNPGNFATMPRYMLNNYGMDYSIIAWPAATGSAIGVVKLVIPGSNAATAGFRRGSYFTKINSAALTPTNAATLTEQVLKDGQGIFTPATISGGVVTEGNPVTVLLGIATENPIYAKTIINSNNKKIAYLFYNAFNDAYNNSLISAFQDFKNQGATELILDMRYNTGGSVAAAAVLTALTATGITEKSTFVQYSGNKNQGTQQLSFGATMASPESGSAIAFSSVQSAALALSRVFILTSHETISAAELTINNLKPYTKVIQIGDTTYGKDKGAISIKDGRGRITWIMHPITYKLSNAKGEGNYEKGIPPTYLSDEMNTQPLAAIGDVKDVMITKAISIIAGNGRTAIPESNTYTRTWYVTPQMNSELIIPR</sequence>
<comment type="caution">
    <text evidence="3">The sequence shown here is derived from an EMBL/GenBank/DDBJ whole genome shotgun (WGS) entry which is preliminary data.</text>
</comment>
<organism evidence="3 4">
    <name type="scientific">Chitinophaga niastensis</name>
    <dbReference type="NCBI Taxonomy" id="536980"/>
    <lineage>
        <taxon>Bacteria</taxon>
        <taxon>Pseudomonadati</taxon>
        <taxon>Bacteroidota</taxon>
        <taxon>Chitinophagia</taxon>
        <taxon>Chitinophagales</taxon>
        <taxon>Chitinophagaceae</taxon>
        <taxon>Chitinophaga</taxon>
    </lineage>
</organism>
<dbReference type="PANTHER" id="PTHR32060:SF30">
    <property type="entry name" value="CARBOXY-TERMINAL PROCESSING PROTEASE CTPA"/>
    <property type="match status" value="1"/>
</dbReference>
<dbReference type="OrthoDB" id="7168509at2"/>
<name>A0A2P8HU17_CHINA</name>
<evidence type="ECO:0000259" key="2">
    <source>
        <dbReference type="Pfam" id="PF18294"/>
    </source>
</evidence>
<dbReference type="Gene3D" id="3.30.750.170">
    <property type="match status" value="1"/>
</dbReference>
<reference evidence="3 4" key="1">
    <citation type="submission" date="2018-03" db="EMBL/GenBank/DDBJ databases">
        <title>Genomic Encyclopedia of Archaeal and Bacterial Type Strains, Phase II (KMG-II): from individual species to whole genera.</title>
        <authorList>
            <person name="Goeker M."/>
        </authorList>
    </citation>
    <scope>NUCLEOTIDE SEQUENCE [LARGE SCALE GENOMIC DNA]</scope>
    <source>
        <strain evidence="3 4">DSM 24859</strain>
    </source>
</reference>
<dbReference type="InterPro" id="IPR005151">
    <property type="entry name" value="Tail-specific_protease"/>
</dbReference>
<dbReference type="GO" id="GO:0030288">
    <property type="term" value="C:outer membrane-bounded periplasmic space"/>
    <property type="evidence" value="ECO:0007669"/>
    <property type="project" value="TreeGrafter"/>
</dbReference>
<dbReference type="InterPro" id="IPR036034">
    <property type="entry name" value="PDZ_sf"/>
</dbReference>
<dbReference type="Pfam" id="PF03572">
    <property type="entry name" value="Peptidase_S41"/>
    <property type="match status" value="1"/>
</dbReference>
<dbReference type="GO" id="GO:0004175">
    <property type="term" value="F:endopeptidase activity"/>
    <property type="evidence" value="ECO:0007669"/>
    <property type="project" value="TreeGrafter"/>
</dbReference>